<sequence length="317" mass="36571">MPEPDLSSWKAINTRTLNPSFRGRKQDNKYEVKIFNMVDRKQKTFHHQKIISGIKQQAELYDSEEYRDLIADLNKNRISLSFPVFTYTQELSDWSVAISPIERGDIYEQSLRSSLPYTEMTILVKSYEAFFKRIGTMLAILDKHAGLFNENGYFSILPFISSQYTLNLARIDSDNLTIPIAETESHENRKYRNFKTYVWFVGYENYKLAEGVNVDNGVWDNQKVSISTISYFATESFKKIRDSYFEFIRANTDEGGYFHGTGKKPLMAEVDFEDLLKVLTSVADHGGIYSVIKTNRDVGFDPGKMNLDKLKIGRPGL</sequence>
<name>A0ABY6GRU8_9GAMM</name>
<protein>
    <submittedName>
        <fullName evidence="1">Uncharacterized protein</fullName>
    </submittedName>
</protein>
<organism evidence="1 2">
    <name type="scientific">Endozoicomonas euniceicola</name>
    <dbReference type="NCBI Taxonomy" id="1234143"/>
    <lineage>
        <taxon>Bacteria</taxon>
        <taxon>Pseudomonadati</taxon>
        <taxon>Pseudomonadota</taxon>
        <taxon>Gammaproteobacteria</taxon>
        <taxon>Oceanospirillales</taxon>
        <taxon>Endozoicomonadaceae</taxon>
        <taxon>Endozoicomonas</taxon>
    </lineage>
</organism>
<dbReference type="RefSeq" id="WP_262597013.1">
    <property type="nucleotide sequence ID" value="NZ_CP103300.1"/>
</dbReference>
<keyword evidence="2" id="KW-1185">Reference proteome</keyword>
<accession>A0ABY6GRU8</accession>
<evidence type="ECO:0000313" key="2">
    <source>
        <dbReference type="Proteomes" id="UP001163255"/>
    </source>
</evidence>
<gene>
    <name evidence="1" type="ORF">NX720_20095</name>
</gene>
<reference evidence="1" key="1">
    <citation type="submission" date="2022-10" db="EMBL/GenBank/DDBJ databases">
        <title>Completed Genome Sequence of two octocoral isolated bacterium, Endozoicomonas euniceicola EF212T and Endozoicomonas gorgoniicola PS125T.</title>
        <authorList>
            <person name="Chiou Y.-J."/>
            <person name="Chen Y.-H."/>
        </authorList>
    </citation>
    <scope>NUCLEOTIDE SEQUENCE</scope>
    <source>
        <strain evidence="1">EF212</strain>
    </source>
</reference>
<evidence type="ECO:0000313" key="1">
    <source>
        <dbReference type="EMBL" id="UYM15144.1"/>
    </source>
</evidence>
<proteinExistence type="predicted"/>
<dbReference type="EMBL" id="CP103300">
    <property type="protein sequence ID" value="UYM15144.1"/>
    <property type="molecule type" value="Genomic_DNA"/>
</dbReference>
<dbReference type="Proteomes" id="UP001163255">
    <property type="component" value="Chromosome"/>
</dbReference>